<evidence type="ECO:0008006" key="8">
    <source>
        <dbReference type="Google" id="ProtNLM"/>
    </source>
</evidence>
<keyword evidence="3" id="KW-0949">S-adenosyl-L-methionine</keyword>
<evidence type="ECO:0000256" key="5">
    <source>
        <dbReference type="SAM" id="MobiDB-lite"/>
    </source>
</evidence>
<dbReference type="EMBL" id="CP072385">
    <property type="protein sequence ID" value="QUC11691.1"/>
    <property type="molecule type" value="Genomic_DNA"/>
</dbReference>
<gene>
    <name evidence="6" type="ORF">J5A53_03045</name>
</gene>
<organism evidence="6 7">
    <name type="scientific">Arachnia propionica</name>
    <dbReference type="NCBI Taxonomy" id="1750"/>
    <lineage>
        <taxon>Bacteria</taxon>
        <taxon>Bacillati</taxon>
        <taxon>Actinomycetota</taxon>
        <taxon>Actinomycetes</taxon>
        <taxon>Propionibacteriales</taxon>
        <taxon>Propionibacteriaceae</taxon>
        <taxon>Arachnia</taxon>
    </lineage>
</organism>
<keyword evidence="2" id="KW-0808">Transferase</keyword>
<comment type="similarity">
    <text evidence="4">Belongs to the MT-A70-like family.</text>
</comment>
<evidence type="ECO:0000256" key="1">
    <source>
        <dbReference type="ARBA" id="ARBA00022603"/>
    </source>
</evidence>
<dbReference type="REBASE" id="468371">
    <property type="entry name" value="M.ApoF0714ORF3045P"/>
</dbReference>
<dbReference type="AlphaFoldDB" id="A0AB37HW88"/>
<dbReference type="Proteomes" id="UP000677180">
    <property type="component" value="Chromosome"/>
</dbReference>
<dbReference type="GO" id="GO:0032259">
    <property type="term" value="P:methylation"/>
    <property type="evidence" value="ECO:0007669"/>
    <property type="project" value="UniProtKB-KW"/>
</dbReference>
<keyword evidence="1" id="KW-0489">Methyltransferase</keyword>
<dbReference type="Pfam" id="PF05063">
    <property type="entry name" value="MT-A70"/>
    <property type="match status" value="1"/>
</dbReference>
<evidence type="ECO:0000256" key="3">
    <source>
        <dbReference type="ARBA" id="ARBA00022691"/>
    </source>
</evidence>
<dbReference type="PANTHER" id="PTHR12829:SF7">
    <property type="entry name" value="N6-ADENOSINE-METHYLTRANSFERASE CATALYTIC SUBUNIT"/>
    <property type="match status" value="1"/>
</dbReference>
<evidence type="ECO:0000256" key="2">
    <source>
        <dbReference type="ARBA" id="ARBA00022679"/>
    </source>
</evidence>
<sequence>MQYAGCGKQFRTVLADPPWPGQSSGKHYPVMSLEQIRRLPVASLVRADAHLWLWTTNGLLREAYGVAEAWGFTVRSPLTWVKFRLGLGGRYSLRNATEQLLFCTRGREPVNFRSQPTWFTAPVREHSRKPAEQFAVIERVSRGPFLELFARRRPESRADWSVWGNQVDADIVIPGYPVPSDTPHDQDGTKQLREVQR</sequence>
<proteinExistence type="inferred from homology"/>
<dbReference type="PANTHER" id="PTHR12829">
    <property type="entry name" value="N6-ADENOSINE-METHYLTRANSFERASE"/>
    <property type="match status" value="1"/>
</dbReference>
<evidence type="ECO:0000256" key="4">
    <source>
        <dbReference type="PROSITE-ProRule" id="PRU00489"/>
    </source>
</evidence>
<feature type="compositionally biased region" description="Basic and acidic residues" evidence="5">
    <location>
        <begin position="182"/>
        <end position="197"/>
    </location>
</feature>
<reference evidence="6" key="1">
    <citation type="submission" date="2021-03" db="EMBL/GenBank/DDBJ databases">
        <title>Human Oral Microbial Genomes.</title>
        <authorList>
            <person name="Johnston C.D."/>
            <person name="Chen T."/>
            <person name="Dewhirst F.E."/>
        </authorList>
    </citation>
    <scope>NUCLEOTIDE SEQUENCE</scope>
    <source>
        <strain evidence="6">F0714</strain>
    </source>
</reference>
<dbReference type="PROSITE" id="PS51143">
    <property type="entry name" value="MT_A70"/>
    <property type="match status" value="1"/>
</dbReference>
<protein>
    <recommendedName>
        <fullName evidence="8">Methyltransferase</fullName>
    </recommendedName>
</protein>
<evidence type="ECO:0000313" key="6">
    <source>
        <dbReference type="EMBL" id="QUC11691.1"/>
    </source>
</evidence>
<accession>A0AB37HW88</accession>
<dbReference type="InterPro" id="IPR029063">
    <property type="entry name" value="SAM-dependent_MTases_sf"/>
</dbReference>
<dbReference type="SUPFAM" id="SSF53335">
    <property type="entry name" value="S-adenosyl-L-methionine-dependent methyltransferases"/>
    <property type="match status" value="1"/>
</dbReference>
<dbReference type="GO" id="GO:0008168">
    <property type="term" value="F:methyltransferase activity"/>
    <property type="evidence" value="ECO:0007669"/>
    <property type="project" value="UniProtKB-KW"/>
</dbReference>
<dbReference type="RefSeq" id="WP_081490319.1">
    <property type="nucleotide sequence ID" value="NZ_CP040007.1"/>
</dbReference>
<dbReference type="InterPro" id="IPR007757">
    <property type="entry name" value="MT-A70-like"/>
</dbReference>
<evidence type="ECO:0000313" key="7">
    <source>
        <dbReference type="Proteomes" id="UP000677180"/>
    </source>
</evidence>
<name>A0AB37HW88_9ACTN</name>
<feature type="region of interest" description="Disordered" evidence="5">
    <location>
        <begin position="176"/>
        <end position="197"/>
    </location>
</feature>